<comment type="subcellular location">
    <subcellularLocation>
        <location evidence="2">Secreted</location>
        <location evidence="2">Extracellular space</location>
        <location evidence="2">Apoplast</location>
    </subcellularLocation>
</comment>
<evidence type="ECO:0000256" key="5">
    <source>
        <dbReference type="ARBA" id="ARBA00022523"/>
    </source>
</evidence>
<reference evidence="12 13" key="1">
    <citation type="journal article" date="2018" name="Proc. Natl. Acad. Sci. U.S.A.">
        <title>Draft genome sequence of Camellia sinensis var. sinensis provides insights into the evolution of the tea genome and tea quality.</title>
        <authorList>
            <person name="Wei C."/>
            <person name="Yang H."/>
            <person name="Wang S."/>
            <person name="Zhao J."/>
            <person name="Liu C."/>
            <person name="Gao L."/>
            <person name="Xia E."/>
            <person name="Lu Y."/>
            <person name="Tai Y."/>
            <person name="She G."/>
            <person name="Sun J."/>
            <person name="Cao H."/>
            <person name="Tong W."/>
            <person name="Gao Q."/>
            <person name="Li Y."/>
            <person name="Deng W."/>
            <person name="Jiang X."/>
            <person name="Wang W."/>
            <person name="Chen Q."/>
            <person name="Zhang S."/>
            <person name="Li H."/>
            <person name="Wu J."/>
            <person name="Wang P."/>
            <person name="Li P."/>
            <person name="Shi C."/>
            <person name="Zheng F."/>
            <person name="Jian J."/>
            <person name="Huang B."/>
            <person name="Shan D."/>
            <person name="Shi M."/>
            <person name="Fang C."/>
            <person name="Yue Y."/>
            <person name="Li F."/>
            <person name="Li D."/>
            <person name="Wei S."/>
            <person name="Han B."/>
            <person name="Jiang C."/>
            <person name="Yin Y."/>
            <person name="Xia T."/>
            <person name="Zhang Z."/>
            <person name="Bennetzen J.L."/>
            <person name="Zhao S."/>
            <person name="Wan X."/>
        </authorList>
    </citation>
    <scope>NUCLEOTIDE SEQUENCE [LARGE SCALE GENOMIC DNA]</scope>
    <source>
        <strain evidence="13">cv. Shuchazao</strain>
        <tissue evidence="12">Leaf</tissue>
    </source>
</reference>
<dbReference type="PANTHER" id="PTHR23421">
    <property type="entry name" value="BETA-GALACTOSIDASE RELATED"/>
    <property type="match status" value="1"/>
</dbReference>
<dbReference type="FunFam" id="3.20.20.80:FF:000006">
    <property type="entry name" value="Beta-galactosidase"/>
    <property type="match status" value="1"/>
</dbReference>
<evidence type="ECO:0000256" key="3">
    <source>
        <dbReference type="ARBA" id="ARBA00009809"/>
    </source>
</evidence>
<evidence type="ECO:0000256" key="1">
    <source>
        <dbReference type="ARBA" id="ARBA00001412"/>
    </source>
</evidence>
<keyword evidence="9" id="KW-0325">Glycoprotein</keyword>
<dbReference type="EMBL" id="SDRB02009403">
    <property type="protein sequence ID" value="THG08323.1"/>
    <property type="molecule type" value="Genomic_DNA"/>
</dbReference>
<dbReference type="SUPFAM" id="SSF51445">
    <property type="entry name" value="(Trans)glycosidases"/>
    <property type="match status" value="1"/>
</dbReference>
<dbReference type="GO" id="GO:0030246">
    <property type="term" value="F:carbohydrate binding"/>
    <property type="evidence" value="ECO:0007669"/>
    <property type="project" value="InterPro"/>
</dbReference>
<dbReference type="SUPFAM" id="SSF49785">
    <property type="entry name" value="Galactose-binding domain-like"/>
    <property type="match status" value="1"/>
</dbReference>
<dbReference type="CDD" id="cd22842">
    <property type="entry name" value="Gal_Rha_Lectin_BGal"/>
    <property type="match status" value="1"/>
</dbReference>
<dbReference type="Proteomes" id="UP000306102">
    <property type="component" value="Unassembled WGS sequence"/>
</dbReference>
<evidence type="ECO:0000313" key="12">
    <source>
        <dbReference type="EMBL" id="THG08323.1"/>
    </source>
</evidence>
<dbReference type="InterPro" id="IPR031330">
    <property type="entry name" value="Gly_Hdrlase_35_cat"/>
</dbReference>
<evidence type="ECO:0000256" key="9">
    <source>
        <dbReference type="ARBA" id="ARBA00023180"/>
    </source>
</evidence>
<dbReference type="InterPro" id="IPR019801">
    <property type="entry name" value="Glyco_hydro_35_CS"/>
</dbReference>
<protein>
    <recommendedName>
        <fullName evidence="4">beta-galactosidase</fullName>
        <ecNumber evidence="4">3.2.1.23</ecNumber>
    </recommendedName>
</protein>
<keyword evidence="5" id="KW-0052">Apoplast</keyword>
<comment type="catalytic activity">
    <reaction evidence="1">
        <text>Hydrolysis of terminal non-reducing beta-D-galactose residues in beta-D-galactosides.</text>
        <dbReference type="EC" id="3.2.1.23"/>
    </reaction>
</comment>
<feature type="domain" description="SUEL-type lectin" evidence="11">
    <location>
        <begin position="401"/>
        <end position="472"/>
    </location>
</feature>
<evidence type="ECO:0000256" key="6">
    <source>
        <dbReference type="ARBA" id="ARBA00022525"/>
    </source>
</evidence>
<dbReference type="PROSITE" id="PS50228">
    <property type="entry name" value="SUEL_LECTIN"/>
    <property type="match status" value="1"/>
</dbReference>
<evidence type="ECO:0000256" key="4">
    <source>
        <dbReference type="ARBA" id="ARBA00012756"/>
    </source>
</evidence>
<evidence type="ECO:0000313" key="13">
    <source>
        <dbReference type="Proteomes" id="UP000306102"/>
    </source>
</evidence>
<keyword evidence="13" id="KW-1185">Reference proteome</keyword>
<organism evidence="12 13">
    <name type="scientific">Camellia sinensis var. sinensis</name>
    <name type="common">China tea</name>
    <dbReference type="NCBI Taxonomy" id="542762"/>
    <lineage>
        <taxon>Eukaryota</taxon>
        <taxon>Viridiplantae</taxon>
        <taxon>Streptophyta</taxon>
        <taxon>Embryophyta</taxon>
        <taxon>Tracheophyta</taxon>
        <taxon>Spermatophyta</taxon>
        <taxon>Magnoliopsida</taxon>
        <taxon>eudicotyledons</taxon>
        <taxon>Gunneridae</taxon>
        <taxon>Pentapetalae</taxon>
        <taxon>asterids</taxon>
        <taxon>Ericales</taxon>
        <taxon>Theaceae</taxon>
        <taxon>Camellia</taxon>
    </lineage>
</organism>
<gene>
    <name evidence="12" type="ORF">TEA_015426</name>
</gene>
<dbReference type="InterPro" id="IPR017853">
    <property type="entry name" value="GH"/>
</dbReference>
<dbReference type="Pfam" id="PF01301">
    <property type="entry name" value="Glyco_hydro_35"/>
    <property type="match status" value="1"/>
</dbReference>
<dbReference type="Gene3D" id="2.60.120.260">
    <property type="entry name" value="Galactose-binding domain-like"/>
    <property type="match status" value="1"/>
</dbReference>
<dbReference type="GO" id="GO:0048046">
    <property type="term" value="C:apoplast"/>
    <property type="evidence" value="ECO:0007669"/>
    <property type="project" value="UniProtKB-SubCell"/>
</dbReference>
<dbReference type="InterPro" id="IPR001944">
    <property type="entry name" value="Glycoside_Hdrlase_35"/>
</dbReference>
<dbReference type="Gene3D" id="3.20.20.80">
    <property type="entry name" value="Glycosidases"/>
    <property type="match status" value="1"/>
</dbReference>
<dbReference type="InterPro" id="IPR048913">
    <property type="entry name" value="BetaGal_gal-bd"/>
</dbReference>
<keyword evidence="6" id="KW-0964">Secreted</keyword>
<comment type="similarity">
    <text evidence="3">Belongs to the glycosyl hydrolase 35 family.</text>
</comment>
<dbReference type="GO" id="GO:0004565">
    <property type="term" value="F:beta-galactosidase activity"/>
    <property type="evidence" value="ECO:0007669"/>
    <property type="project" value="UniProtKB-EC"/>
</dbReference>
<dbReference type="PRINTS" id="PR00742">
    <property type="entry name" value="GLHYDRLASE35"/>
</dbReference>
<evidence type="ECO:0000256" key="2">
    <source>
        <dbReference type="ARBA" id="ARBA00004271"/>
    </source>
</evidence>
<proteinExistence type="inferred from homology"/>
<name>A0A4S4DY47_CAMSN</name>
<keyword evidence="7" id="KW-0732">Signal</keyword>
<dbReference type="PROSITE" id="PS01182">
    <property type="entry name" value="GLYCOSYL_HYDROL_F35"/>
    <property type="match status" value="1"/>
</dbReference>
<sequence length="498" mass="55567">MLICFILILQYDFSGRRDLVRFIKEIQTQGLYASLRIGPFIESEWTYGGLPFWLHDIPGIVYRSDNEPFKFYMQNFTTKIVNMMKSEGLYASQGGPIILSQIENEYQTIEGAFHEKGPAYVRWAAQMAVGLQTGVPWTMCKQIDAPDPVINTCNGMRCGETFVGPNSPNKPAIWTENWTTQFTKYGENIKTRSPEDIAFHVALFIARKYGSFVNYYMQDSNNDQLVLNVTSLGHVVRAFVNGPLVGSAHGTRRTNVNLLNKVSLNSGINNVSLLSVMSGLLTTFDAPGGTDPVVLSLGSMGKGEAWVNGQSIGRYWISFLTPAGTPTQTWYNVPRSFLTPTGNLLVVLDEEYGNPLDISIGTVSITKVCGHVSNSHPPPVISWKANNQISSMYKKKQHGRRSKVQLNCPQKKNISKIIFASFGSPSGDCGSYTTGSCHSPNSRAIVEKNVDVEEELGNMKTNLSFHYQYKDPKTYLLHHFLSNQGLSREEEMYRSSII</sequence>
<dbReference type="EC" id="3.2.1.23" evidence="4"/>
<dbReference type="GO" id="GO:0005975">
    <property type="term" value="P:carbohydrate metabolic process"/>
    <property type="evidence" value="ECO:0007669"/>
    <property type="project" value="InterPro"/>
</dbReference>
<dbReference type="STRING" id="542762.A0A4S4DY47"/>
<dbReference type="FunFam" id="2.60.120.260:FF:000050">
    <property type="entry name" value="Beta-galactosidase"/>
    <property type="match status" value="1"/>
</dbReference>
<comment type="caution">
    <text evidence="12">The sequence shown here is derived from an EMBL/GenBank/DDBJ whole genome shotgun (WGS) entry which is preliminary data.</text>
</comment>
<accession>A0A4S4DY47</accession>
<keyword evidence="8" id="KW-0378">Hydrolase</keyword>
<evidence type="ECO:0000256" key="10">
    <source>
        <dbReference type="ARBA" id="ARBA00023295"/>
    </source>
</evidence>
<dbReference type="InterPro" id="IPR000922">
    <property type="entry name" value="Lectin_gal-bd_dom"/>
</dbReference>
<dbReference type="Pfam" id="PF21467">
    <property type="entry name" value="BetaGal_gal-bd"/>
    <property type="match status" value="1"/>
</dbReference>
<dbReference type="InterPro" id="IPR008979">
    <property type="entry name" value="Galactose-bd-like_sf"/>
</dbReference>
<keyword evidence="10" id="KW-0326">Glycosidase</keyword>
<evidence type="ECO:0000259" key="11">
    <source>
        <dbReference type="PROSITE" id="PS50228"/>
    </source>
</evidence>
<evidence type="ECO:0000256" key="8">
    <source>
        <dbReference type="ARBA" id="ARBA00022801"/>
    </source>
</evidence>
<dbReference type="AlphaFoldDB" id="A0A4S4DY47"/>
<evidence type="ECO:0000256" key="7">
    <source>
        <dbReference type="ARBA" id="ARBA00022729"/>
    </source>
</evidence>